<name>A0A397IY83_9GLOM</name>
<dbReference type="EMBL" id="PQFF01000130">
    <property type="protein sequence ID" value="RHZ80037.1"/>
    <property type="molecule type" value="Genomic_DNA"/>
</dbReference>
<organism evidence="1 2">
    <name type="scientific">Diversispora epigaea</name>
    <dbReference type="NCBI Taxonomy" id="1348612"/>
    <lineage>
        <taxon>Eukaryota</taxon>
        <taxon>Fungi</taxon>
        <taxon>Fungi incertae sedis</taxon>
        <taxon>Mucoromycota</taxon>
        <taxon>Glomeromycotina</taxon>
        <taxon>Glomeromycetes</taxon>
        <taxon>Diversisporales</taxon>
        <taxon>Diversisporaceae</taxon>
        <taxon>Diversispora</taxon>
    </lineage>
</organism>
<evidence type="ECO:0000313" key="1">
    <source>
        <dbReference type="EMBL" id="RHZ80037.1"/>
    </source>
</evidence>
<evidence type="ECO:0008006" key="3">
    <source>
        <dbReference type="Google" id="ProtNLM"/>
    </source>
</evidence>
<keyword evidence="2" id="KW-1185">Reference proteome</keyword>
<protein>
    <recommendedName>
        <fullName evidence="3">HMG box domain-containing protein</fullName>
    </recommendedName>
</protein>
<dbReference type="OrthoDB" id="10452488at2759"/>
<evidence type="ECO:0000313" key="2">
    <source>
        <dbReference type="Proteomes" id="UP000266861"/>
    </source>
</evidence>
<comment type="caution">
    <text evidence="1">The sequence shown here is derived from an EMBL/GenBank/DDBJ whole genome shotgun (WGS) entry which is preliminary data.</text>
</comment>
<proteinExistence type="predicted"/>
<dbReference type="Proteomes" id="UP000266861">
    <property type="component" value="Unassembled WGS sequence"/>
</dbReference>
<gene>
    <name evidence="1" type="ORF">Glove_139g273</name>
</gene>
<dbReference type="AlphaFoldDB" id="A0A397IY83"/>
<accession>A0A397IY83</accession>
<sequence>MNSLNNRNALLVNINRTLIFPPLLSIEEAILLFNSKRPFRNHKNCHGYMFCRILVSRECKRLGENNKMIIANVANYLWKNSTSQEKLEYIDLAQRVKTF</sequence>
<reference evidence="1 2" key="1">
    <citation type="submission" date="2018-08" db="EMBL/GenBank/DDBJ databases">
        <title>Genome and evolution of the arbuscular mycorrhizal fungus Diversispora epigaea (formerly Glomus versiforme) and its bacterial endosymbionts.</title>
        <authorList>
            <person name="Sun X."/>
            <person name="Fei Z."/>
            <person name="Harrison M."/>
        </authorList>
    </citation>
    <scope>NUCLEOTIDE SEQUENCE [LARGE SCALE GENOMIC DNA]</scope>
    <source>
        <strain evidence="1 2">IT104</strain>
    </source>
</reference>